<comment type="caution">
    <text evidence="1">The sequence shown here is derived from an EMBL/GenBank/DDBJ whole genome shotgun (WGS) entry which is preliminary data.</text>
</comment>
<keyword evidence="2" id="KW-1185">Reference proteome</keyword>
<dbReference type="Proteomes" id="UP000660861">
    <property type="component" value="Unassembled WGS sequence"/>
</dbReference>
<dbReference type="EMBL" id="JACRTC010000009">
    <property type="protein sequence ID" value="MBC8571256.1"/>
    <property type="molecule type" value="Genomic_DNA"/>
</dbReference>
<protein>
    <submittedName>
        <fullName evidence="1">Transposon-encoded TnpW family protein</fullName>
    </submittedName>
</protein>
<dbReference type="RefSeq" id="WP_262398337.1">
    <property type="nucleotide sequence ID" value="NZ_JACRTC010000009.1"/>
</dbReference>
<name>A0A926EG81_9FIRM</name>
<evidence type="ECO:0000313" key="2">
    <source>
        <dbReference type="Proteomes" id="UP000660861"/>
    </source>
</evidence>
<reference evidence="1" key="1">
    <citation type="submission" date="2020-08" db="EMBL/GenBank/DDBJ databases">
        <title>Genome public.</title>
        <authorList>
            <person name="Liu C."/>
            <person name="Sun Q."/>
        </authorList>
    </citation>
    <scope>NUCLEOTIDE SEQUENCE</scope>
    <source>
        <strain evidence="1">NSJ-54</strain>
    </source>
</reference>
<evidence type="ECO:0000313" key="1">
    <source>
        <dbReference type="EMBL" id="MBC8571256.1"/>
    </source>
</evidence>
<proteinExistence type="predicted"/>
<sequence>MVKNENKNFAYTTHRIGGTTYKVKVVFNEGATETMEDKILRIIRNEVIDSGGYCGIMDAPQMSRQSERSA</sequence>
<dbReference type="InterPro" id="IPR026990">
    <property type="entry name" value="TnpW"/>
</dbReference>
<dbReference type="Pfam" id="PF14202">
    <property type="entry name" value="TnpW"/>
    <property type="match status" value="1"/>
</dbReference>
<organism evidence="1 2">
    <name type="scientific">Zongyangia hominis</name>
    <dbReference type="NCBI Taxonomy" id="2763677"/>
    <lineage>
        <taxon>Bacteria</taxon>
        <taxon>Bacillati</taxon>
        <taxon>Bacillota</taxon>
        <taxon>Clostridia</taxon>
        <taxon>Eubacteriales</taxon>
        <taxon>Oscillospiraceae</taxon>
        <taxon>Zongyangia</taxon>
    </lineage>
</organism>
<dbReference type="AlphaFoldDB" id="A0A926EG81"/>
<accession>A0A926EG81</accession>
<gene>
    <name evidence="1" type="ORF">H8709_10505</name>
</gene>